<evidence type="ECO:0000313" key="2">
    <source>
        <dbReference type="Proteomes" id="UP001341840"/>
    </source>
</evidence>
<protein>
    <submittedName>
        <fullName evidence="1">Uncharacterized protein</fullName>
    </submittedName>
</protein>
<dbReference type="Proteomes" id="UP001341840">
    <property type="component" value="Unassembled WGS sequence"/>
</dbReference>
<sequence>MTKRQEIKFMFQLIMMLMNDDQLELFEDPPGFHPRRSTRERRPSTRYLPSEYVTYTDGYVTLNDEGEPECFEETMEGEDEMAGEDDATHHGKRQQLVEETTPFTSFFKKLAGFQFDSTIRFQAGSSVLKWFANFRFHILNRAGESVDSRSNRFNRPVRFNF</sequence>
<name>A0ABU6QTI5_9FABA</name>
<evidence type="ECO:0000313" key="1">
    <source>
        <dbReference type="EMBL" id="MED6115351.1"/>
    </source>
</evidence>
<organism evidence="1 2">
    <name type="scientific">Stylosanthes scabra</name>
    <dbReference type="NCBI Taxonomy" id="79078"/>
    <lineage>
        <taxon>Eukaryota</taxon>
        <taxon>Viridiplantae</taxon>
        <taxon>Streptophyta</taxon>
        <taxon>Embryophyta</taxon>
        <taxon>Tracheophyta</taxon>
        <taxon>Spermatophyta</taxon>
        <taxon>Magnoliopsida</taxon>
        <taxon>eudicotyledons</taxon>
        <taxon>Gunneridae</taxon>
        <taxon>Pentapetalae</taxon>
        <taxon>rosids</taxon>
        <taxon>fabids</taxon>
        <taxon>Fabales</taxon>
        <taxon>Fabaceae</taxon>
        <taxon>Papilionoideae</taxon>
        <taxon>50 kb inversion clade</taxon>
        <taxon>dalbergioids sensu lato</taxon>
        <taxon>Dalbergieae</taxon>
        <taxon>Pterocarpus clade</taxon>
        <taxon>Stylosanthes</taxon>
    </lineage>
</organism>
<accession>A0ABU6QTI5</accession>
<dbReference type="EMBL" id="JASCZI010001687">
    <property type="protein sequence ID" value="MED6115351.1"/>
    <property type="molecule type" value="Genomic_DNA"/>
</dbReference>
<reference evidence="1 2" key="1">
    <citation type="journal article" date="2023" name="Plants (Basel)">
        <title>Bridging the Gap: Combining Genomics and Transcriptomics Approaches to Understand Stylosanthes scabra, an Orphan Legume from the Brazilian Caatinga.</title>
        <authorList>
            <person name="Ferreira-Neto J.R.C."/>
            <person name="da Silva M.D."/>
            <person name="Binneck E."/>
            <person name="de Melo N.F."/>
            <person name="da Silva R.H."/>
            <person name="de Melo A.L.T.M."/>
            <person name="Pandolfi V."/>
            <person name="Bustamante F.O."/>
            <person name="Brasileiro-Vidal A.C."/>
            <person name="Benko-Iseppon A.M."/>
        </authorList>
    </citation>
    <scope>NUCLEOTIDE SEQUENCE [LARGE SCALE GENOMIC DNA]</scope>
    <source>
        <tissue evidence="1">Leaves</tissue>
    </source>
</reference>
<comment type="caution">
    <text evidence="1">The sequence shown here is derived from an EMBL/GenBank/DDBJ whole genome shotgun (WGS) entry which is preliminary data.</text>
</comment>
<keyword evidence="2" id="KW-1185">Reference proteome</keyword>
<gene>
    <name evidence="1" type="ORF">PIB30_089632</name>
</gene>
<proteinExistence type="predicted"/>